<reference evidence="1 2" key="1">
    <citation type="submission" date="2014-04" db="EMBL/GenBank/DDBJ databases">
        <title>Evolutionary Origins and Diversification of the Mycorrhizal Mutualists.</title>
        <authorList>
            <consortium name="DOE Joint Genome Institute"/>
            <consortium name="Mycorrhizal Genomics Consortium"/>
            <person name="Kohler A."/>
            <person name="Kuo A."/>
            <person name="Nagy L.G."/>
            <person name="Floudas D."/>
            <person name="Copeland A."/>
            <person name="Barry K.W."/>
            <person name="Cichocki N."/>
            <person name="Veneault-Fourrey C."/>
            <person name="LaButti K."/>
            <person name="Lindquist E.A."/>
            <person name="Lipzen A."/>
            <person name="Lundell T."/>
            <person name="Morin E."/>
            <person name="Murat C."/>
            <person name="Riley R."/>
            <person name="Ohm R."/>
            <person name="Sun H."/>
            <person name="Tunlid A."/>
            <person name="Henrissat B."/>
            <person name="Grigoriev I.V."/>
            <person name="Hibbett D.S."/>
            <person name="Martin F."/>
        </authorList>
    </citation>
    <scope>NUCLEOTIDE SEQUENCE [LARGE SCALE GENOMIC DNA]</scope>
    <source>
        <strain evidence="1 2">Koide BX008</strain>
    </source>
</reference>
<dbReference type="EMBL" id="KN818514">
    <property type="protein sequence ID" value="KIL55448.1"/>
    <property type="molecule type" value="Genomic_DNA"/>
</dbReference>
<name>A0A0C2WH60_AMAMK</name>
<dbReference type="AlphaFoldDB" id="A0A0C2WH60"/>
<dbReference type="HOGENOM" id="CLU_1389885_0_0_1"/>
<dbReference type="InParanoid" id="A0A0C2WH60"/>
<evidence type="ECO:0000313" key="1">
    <source>
        <dbReference type="EMBL" id="KIL55448.1"/>
    </source>
</evidence>
<organism evidence="1 2">
    <name type="scientific">Amanita muscaria (strain Koide BX008)</name>
    <dbReference type="NCBI Taxonomy" id="946122"/>
    <lineage>
        <taxon>Eukaryota</taxon>
        <taxon>Fungi</taxon>
        <taxon>Dikarya</taxon>
        <taxon>Basidiomycota</taxon>
        <taxon>Agaricomycotina</taxon>
        <taxon>Agaricomycetes</taxon>
        <taxon>Agaricomycetidae</taxon>
        <taxon>Agaricales</taxon>
        <taxon>Pluteineae</taxon>
        <taxon>Amanitaceae</taxon>
        <taxon>Amanita</taxon>
    </lineage>
</organism>
<evidence type="ECO:0000313" key="2">
    <source>
        <dbReference type="Proteomes" id="UP000054549"/>
    </source>
</evidence>
<keyword evidence="2" id="KW-1185">Reference proteome</keyword>
<proteinExistence type="predicted"/>
<protein>
    <submittedName>
        <fullName evidence="1">Uncharacterized protein</fullName>
    </submittedName>
</protein>
<sequence>MRHGNRPSGWANGILECMIGGVISGILDNDFIFPLLEILTATHLRYVKSGNIDEQYESVDGWLQRSSPDFVTRIRVMLEAATIGLWHWRCVDDRVRICGHYEGSSRTTSGSYTGSATEHCPVKCSTDACCCQRIGRRVVVEGLSQLVRSFKVILTTRPYRILIIPCAIRVATNSFTCKISNLRLSTVTSGFTSVTT</sequence>
<gene>
    <name evidence="1" type="ORF">M378DRAFT_596814</name>
</gene>
<accession>A0A0C2WH60</accession>
<dbReference type="Proteomes" id="UP000054549">
    <property type="component" value="Unassembled WGS sequence"/>
</dbReference>